<comment type="caution">
    <text evidence="2">The sequence shown here is derived from an EMBL/GenBank/DDBJ whole genome shotgun (WGS) entry which is preliminary data.</text>
</comment>
<evidence type="ECO:0000256" key="1">
    <source>
        <dbReference type="SAM" id="Phobius"/>
    </source>
</evidence>
<dbReference type="AlphaFoldDB" id="A0A2W5MPM8"/>
<dbReference type="EMBL" id="QFQB01000176">
    <property type="protein sequence ID" value="PZQ43212.1"/>
    <property type="molecule type" value="Genomic_DNA"/>
</dbReference>
<keyword evidence="1" id="KW-1133">Transmembrane helix</keyword>
<accession>A0A2W5MPM8</accession>
<dbReference type="Proteomes" id="UP000249417">
    <property type="component" value="Unassembled WGS sequence"/>
</dbReference>
<keyword evidence="1" id="KW-0812">Transmembrane</keyword>
<sequence length="97" mass="10915">SEARSAHGGVISPMTQTWLNDSLSSYAMVSGKCFFHVSTSNWMGFHSCARAFGDGLLLLFFICRSKTFAKFVIVLSLVFKQKRQTFQPAFLKLVIRD</sequence>
<protein>
    <submittedName>
        <fullName evidence="2">Uncharacterized protein</fullName>
    </submittedName>
</protein>
<name>A0A2W5MPM8_9BACT</name>
<gene>
    <name evidence="2" type="ORF">DI551_12555</name>
</gene>
<feature type="non-terminal residue" evidence="2">
    <location>
        <position position="1"/>
    </location>
</feature>
<organism evidence="2 3">
    <name type="scientific">Micavibrio aeruginosavorus</name>
    <dbReference type="NCBI Taxonomy" id="349221"/>
    <lineage>
        <taxon>Bacteria</taxon>
        <taxon>Pseudomonadati</taxon>
        <taxon>Bdellovibrionota</taxon>
        <taxon>Bdellovibrionia</taxon>
        <taxon>Bdellovibrionales</taxon>
        <taxon>Pseudobdellovibrionaceae</taxon>
        <taxon>Micavibrio</taxon>
    </lineage>
</organism>
<evidence type="ECO:0000313" key="2">
    <source>
        <dbReference type="EMBL" id="PZQ43212.1"/>
    </source>
</evidence>
<reference evidence="2 3" key="1">
    <citation type="submission" date="2017-08" db="EMBL/GenBank/DDBJ databases">
        <title>Infants hospitalized years apart are colonized by the same room-sourced microbial strains.</title>
        <authorList>
            <person name="Brooks B."/>
            <person name="Olm M.R."/>
            <person name="Firek B.A."/>
            <person name="Baker R."/>
            <person name="Thomas B.C."/>
            <person name="Morowitz M.J."/>
            <person name="Banfield J.F."/>
        </authorList>
    </citation>
    <scope>NUCLEOTIDE SEQUENCE [LARGE SCALE GENOMIC DNA]</scope>
    <source>
        <strain evidence="2">S2_005_002_R2_29</strain>
    </source>
</reference>
<proteinExistence type="predicted"/>
<feature type="transmembrane region" description="Helical" evidence="1">
    <location>
        <begin position="56"/>
        <end position="79"/>
    </location>
</feature>
<keyword evidence="1" id="KW-0472">Membrane</keyword>
<evidence type="ECO:0000313" key="3">
    <source>
        <dbReference type="Proteomes" id="UP000249417"/>
    </source>
</evidence>